<evidence type="ECO:0000256" key="1">
    <source>
        <dbReference type="ARBA" id="ARBA00004370"/>
    </source>
</evidence>
<dbReference type="PANTHER" id="PTHR46825:SF11">
    <property type="entry name" value="PENICILLIN-BINDING PROTEIN 4"/>
    <property type="match status" value="1"/>
</dbReference>
<feature type="domain" description="Beta-lactamase-related" evidence="3">
    <location>
        <begin position="124"/>
        <end position="440"/>
    </location>
</feature>
<dbReference type="KEGG" id="cbot:ATE48_05165"/>
<dbReference type="SUPFAM" id="SSF56601">
    <property type="entry name" value="beta-lactamase/transpeptidase-like"/>
    <property type="match status" value="1"/>
</dbReference>
<evidence type="ECO:0000313" key="5">
    <source>
        <dbReference type="Proteomes" id="UP000092498"/>
    </source>
</evidence>
<sequence>MGAAAASFMAGNAFAQSAADFSGEWNGALNMGSQTLRLRLVVAAGPTSTLYSVDQGNSAIPVGSTTIEGARITLAIPVIRASFTGELRNGRIEGQFTQGGTLPLTFQRGEASASAPDVLTQARLEALRAGINTPAMAAAASKAGGRSIALATGLRAVGHTQAVTTSDKWHLGSITKSMTSTLIARLAEAGRISWTDTVGGVLGSVIPDIRAEYREVTFRHLCSHRAGLQSNIPMSDLMAFPRESADSRADRIRYATLGLRQAPQGAKETTFEYSNTGYVIAGAMLETKLGAPWEVLIQEHVFNPLAMASAGHGAPGAPGAFDQPCGHAPNAAGVMEAYPPDGALSDNPAALGPAGRVHANFEDVLKYLTAHCEMRSSFLARESWQNLHTPPFGGPYAMGLSRQGNALWHNGSNTLWYAEVMFDQSRGIVAAAAANDGRAGDLRAPVGAALIEAAQAVV</sequence>
<evidence type="ECO:0000259" key="3">
    <source>
        <dbReference type="Pfam" id="PF00144"/>
    </source>
</evidence>
<reference evidence="4 5" key="1">
    <citation type="submission" date="2015-11" db="EMBL/GenBank/DDBJ databases">
        <title>Whole-Genome Sequence of Candidatus Oderbacter manganicum from the National Park Lower Oder Valley, Germany.</title>
        <authorList>
            <person name="Braun B."/>
            <person name="Liere K."/>
            <person name="Szewzyk U."/>
        </authorList>
    </citation>
    <scope>NUCLEOTIDE SEQUENCE [LARGE SCALE GENOMIC DNA]</scope>
    <source>
        <strain evidence="4 5">OTSz_A_272</strain>
    </source>
</reference>
<dbReference type="InterPro" id="IPR012338">
    <property type="entry name" value="Beta-lactam/transpept-like"/>
</dbReference>
<dbReference type="GO" id="GO:0016020">
    <property type="term" value="C:membrane"/>
    <property type="evidence" value="ECO:0007669"/>
    <property type="project" value="UniProtKB-SubCell"/>
</dbReference>
<accession>A0A1B1AFJ4</accession>
<dbReference type="InParanoid" id="A0A1B1AFJ4"/>
<evidence type="ECO:0000313" key="4">
    <source>
        <dbReference type="EMBL" id="ANP45346.1"/>
    </source>
</evidence>
<protein>
    <recommendedName>
        <fullName evidence="3">Beta-lactamase-related domain-containing protein</fullName>
    </recommendedName>
</protein>
<dbReference type="PANTHER" id="PTHR46825">
    <property type="entry name" value="D-ALANYL-D-ALANINE-CARBOXYPEPTIDASE/ENDOPEPTIDASE AMPH"/>
    <property type="match status" value="1"/>
</dbReference>
<dbReference type="EMBL" id="CP013244">
    <property type="protein sequence ID" value="ANP45346.1"/>
    <property type="molecule type" value="Genomic_DNA"/>
</dbReference>
<dbReference type="AlphaFoldDB" id="A0A1B1AFJ4"/>
<comment type="subcellular location">
    <subcellularLocation>
        <location evidence="1">Membrane</location>
    </subcellularLocation>
</comment>
<evidence type="ECO:0000256" key="2">
    <source>
        <dbReference type="ARBA" id="ARBA00023136"/>
    </source>
</evidence>
<organism evidence="4 5">
    <name type="scientific">Candidatus Viadribacter manganicus</name>
    <dbReference type="NCBI Taxonomy" id="1759059"/>
    <lineage>
        <taxon>Bacteria</taxon>
        <taxon>Pseudomonadati</taxon>
        <taxon>Pseudomonadota</taxon>
        <taxon>Alphaproteobacteria</taxon>
        <taxon>Hyphomonadales</taxon>
        <taxon>Hyphomonadaceae</taxon>
        <taxon>Candidatus Viadribacter</taxon>
    </lineage>
</organism>
<proteinExistence type="predicted"/>
<dbReference type="InterPro" id="IPR001466">
    <property type="entry name" value="Beta-lactam-related"/>
</dbReference>
<dbReference type="STRING" id="1759059.ATE48_05165"/>
<dbReference type="Pfam" id="PF00144">
    <property type="entry name" value="Beta-lactamase"/>
    <property type="match status" value="1"/>
</dbReference>
<dbReference type="Proteomes" id="UP000092498">
    <property type="component" value="Chromosome"/>
</dbReference>
<keyword evidence="2" id="KW-0472">Membrane</keyword>
<dbReference type="Gene3D" id="3.40.710.10">
    <property type="entry name" value="DD-peptidase/beta-lactamase superfamily"/>
    <property type="match status" value="1"/>
</dbReference>
<gene>
    <name evidence="4" type="ORF">ATE48_05165</name>
</gene>
<dbReference type="InterPro" id="IPR050491">
    <property type="entry name" value="AmpC-like"/>
</dbReference>
<keyword evidence="5" id="KW-1185">Reference proteome</keyword>
<name>A0A1B1AFJ4_9PROT</name>